<name>A0AAX7TL40_ASTCA</name>
<evidence type="ECO:0000256" key="30">
    <source>
        <dbReference type="ARBA" id="ARBA00032188"/>
    </source>
</evidence>
<reference evidence="34" key="2">
    <citation type="submission" date="2023-03" db="EMBL/GenBank/DDBJ databases">
        <authorList>
            <consortium name="Wellcome Sanger Institute Data Sharing"/>
        </authorList>
    </citation>
    <scope>NUCLEOTIDE SEQUENCE [LARGE SCALE GENOMIC DNA]</scope>
</reference>
<keyword evidence="14" id="KW-1017">Isopeptide bond</keyword>
<evidence type="ECO:0000256" key="27">
    <source>
        <dbReference type="ARBA" id="ARBA00023949"/>
    </source>
</evidence>
<evidence type="ECO:0000256" key="15">
    <source>
        <dbReference type="ARBA" id="ARBA00022692"/>
    </source>
</evidence>
<dbReference type="GO" id="GO:0034383">
    <property type="term" value="P:low-density lipoprotein particle clearance"/>
    <property type="evidence" value="ECO:0007669"/>
    <property type="project" value="TreeGrafter"/>
</dbReference>
<dbReference type="PRINTS" id="PR01610">
    <property type="entry name" value="CD36ANTIGEN"/>
</dbReference>
<dbReference type="GO" id="GO:0150094">
    <property type="term" value="P:amyloid-beta clearance by cellular catabolic process"/>
    <property type="evidence" value="ECO:0007669"/>
    <property type="project" value="TreeGrafter"/>
</dbReference>
<dbReference type="PANTHER" id="PTHR11923:SF12">
    <property type="entry name" value="PLATELET GLYCOPROTEIN 4"/>
    <property type="match status" value="1"/>
</dbReference>
<evidence type="ECO:0000256" key="31">
    <source>
        <dbReference type="ARBA" id="ARBA00032780"/>
    </source>
</evidence>
<keyword evidence="22" id="KW-0564">Palmitate</keyword>
<evidence type="ECO:0000256" key="29">
    <source>
        <dbReference type="ARBA" id="ARBA00031821"/>
    </source>
</evidence>
<reference evidence="33" key="4">
    <citation type="submission" date="2025-09" db="UniProtKB">
        <authorList>
            <consortium name="Ensembl"/>
        </authorList>
    </citation>
    <scope>IDENTIFICATION</scope>
</reference>
<dbReference type="Proteomes" id="UP000265100">
    <property type="component" value="Chromosome 17"/>
</dbReference>
<comment type="catalytic activity">
    <reaction evidence="2">
        <text>(9Z)-octadecenoate(out) = (9Z)-octadecenoate(in)</text>
        <dbReference type="Rhea" id="RHEA:33655"/>
        <dbReference type="ChEBI" id="CHEBI:30823"/>
    </reaction>
    <physiologicalReaction direction="left-to-right" evidence="2">
        <dbReference type="Rhea" id="RHEA:33656"/>
    </physiologicalReaction>
</comment>
<evidence type="ECO:0000313" key="34">
    <source>
        <dbReference type="Proteomes" id="UP000265100"/>
    </source>
</evidence>
<accession>A0AAX7TL40</accession>
<keyword evidence="26" id="KW-0449">Lipoprotein</keyword>
<keyword evidence="21 32" id="KW-0472">Membrane</keyword>
<keyword evidence="24" id="KW-0675">Receptor</keyword>
<evidence type="ECO:0000256" key="12">
    <source>
        <dbReference type="ARBA" id="ARBA00022448"/>
    </source>
</evidence>
<dbReference type="InterPro" id="IPR002159">
    <property type="entry name" value="CD36_fam"/>
</dbReference>
<evidence type="ECO:0000256" key="21">
    <source>
        <dbReference type="ARBA" id="ARBA00023136"/>
    </source>
</evidence>
<feature type="transmembrane region" description="Helical" evidence="32">
    <location>
        <begin position="408"/>
        <end position="427"/>
    </location>
</feature>
<evidence type="ECO:0000256" key="11">
    <source>
        <dbReference type="ARBA" id="ARBA00020772"/>
    </source>
</evidence>
<evidence type="ECO:0000256" key="7">
    <source>
        <dbReference type="ARBA" id="ARBA00004285"/>
    </source>
</evidence>
<evidence type="ECO:0000256" key="25">
    <source>
        <dbReference type="ARBA" id="ARBA00023180"/>
    </source>
</evidence>
<evidence type="ECO:0000256" key="22">
    <source>
        <dbReference type="ARBA" id="ARBA00023139"/>
    </source>
</evidence>
<keyword evidence="20" id="KW-0445">Lipid transport</keyword>
<keyword evidence="18 32" id="KW-1133">Transmembrane helix</keyword>
<comment type="catalytic activity">
    <reaction evidence="3">
        <text>hexadecanoate(out) = hexadecanoate(in)</text>
        <dbReference type="Rhea" id="RHEA:45256"/>
        <dbReference type="ChEBI" id="CHEBI:7896"/>
    </reaction>
    <physiologicalReaction direction="left-to-right" evidence="3">
        <dbReference type="Rhea" id="RHEA:45257"/>
    </physiologicalReaction>
</comment>
<evidence type="ECO:0000256" key="8">
    <source>
        <dbReference type="ARBA" id="ARBA00004555"/>
    </source>
</evidence>
<evidence type="ECO:0000256" key="13">
    <source>
        <dbReference type="ARBA" id="ARBA00022475"/>
    </source>
</evidence>
<evidence type="ECO:0000256" key="3">
    <source>
        <dbReference type="ARBA" id="ARBA00000934"/>
    </source>
</evidence>
<organism evidence="33 34">
    <name type="scientific">Astatotilapia calliptera</name>
    <name type="common">Eastern happy</name>
    <name type="synonym">Chromis callipterus</name>
    <dbReference type="NCBI Taxonomy" id="8154"/>
    <lineage>
        <taxon>Eukaryota</taxon>
        <taxon>Metazoa</taxon>
        <taxon>Chordata</taxon>
        <taxon>Craniata</taxon>
        <taxon>Vertebrata</taxon>
        <taxon>Euteleostomi</taxon>
        <taxon>Actinopterygii</taxon>
        <taxon>Neopterygii</taxon>
        <taxon>Teleostei</taxon>
        <taxon>Neoteleostei</taxon>
        <taxon>Acanthomorphata</taxon>
        <taxon>Ovalentaria</taxon>
        <taxon>Cichlomorphae</taxon>
        <taxon>Cichliformes</taxon>
        <taxon>Cichlidae</taxon>
        <taxon>African cichlids</taxon>
        <taxon>Pseudocrenilabrinae</taxon>
        <taxon>Haplochromini</taxon>
        <taxon>Astatotilapia</taxon>
    </lineage>
</organism>
<keyword evidence="12" id="KW-0813">Transport</keyword>
<comment type="catalytic activity">
    <reaction evidence="5">
        <text>butanoate(out) = butanoate(in)</text>
        <dbReference type="Rhea" id="RHEA:45248"/>
        <dbReference type="ChEBI" id="CHEBI:17968"/>
    </reaction>
    <physiologicalReaction direction="left-to-right" evidence="5">
        <dbReference type="Rhea" id="RHEA:45249"/>
    </physiologicalReaction>
</comment>
<feature type="transmembrane region" description="Helical" evidence="32">
    <location>
        <begin position="7"/>
        <end position="28"/>
    </location>
</feature>
<dbReference type="InterPro" id="IPR005428">
    <property type="entry name" value="CD36/SCARB1/SNMP1"/>
</dbReference>
<evidence type="ECO:0000256" key="17">
    <source>
        <dbReference type="ARBA" id="ARBA00022889"/>
    </source>
</evidence>
<dbReference type="GO" id="GO:0009986">
    <property type="term" value="C:cell surface"/>
    <property type="evidence" value="ECO:0007669"/>
    <property type="project" value="TreeGrafter"/>
</dbReference>
<dbReference type="GO" id="GO:0005041">
    <property type="term" value="F:low-density lipoprotein particle receptor activity"/>
    <property type="evidence" value="ECO:0007669"/>
    <property type="project" value="TreeGrafter"/>
</dbReference>
<dbReference type="GO" id="GO:0005044">
    <property type="term" value="F:scavenger receptor activity"/>
    <property type="evidence" value="ECO:0007669"/>
    <property type="project" value="TreeGrafter"/>
</dbReference>
<comment type="catalytic activity">
    <reaction evidence="27">
        <text>tetracosanoate(out) = tetracosanoate(in)</text>
        <dbReference type="Rhea" id="RHEA:45260"/>
        <dbReference type="ChEBI" id="CHEBI:31014"/>
    </reaction>
    <physiologicalReaction direction="left-to-right" evidence="27">
        <dbReference type="Rhea" id="RHEA:45261"/>
    </physiologicalReaction>
</comment>
<evidence type="ECO:0000256" key="1">
    <source>
        <dbReference type="ARBA" id="ARBA00000542"/>
    </source>
</evidence>
<evidence type="ECO:0000256" key="4">
    <source>
        <dbReference type="ARBA" id="ARBA00000996"/>
    </source>
</evidence>
<evidence type="ECO:0000256" key="24">
    <source>
        <dbReference type="ARBA" id="ARBA00023170"/>
    </source>
</evidence>
<evidence type="ECO:0000256" key="6">
    <source>
        <dbReference type="ARBA" id="ARBA00004221"/>
    </source>
</evidence>
<dbReference type="GO" id="GO:0005901">
    <property type="term" value="C:caveola"/>
    <property type="evidence" value="ECO:0007669"/>
    <property type="project" value="TreeGrafter"/>
</dbReference>
<keyword evidence="34" id="KW-1185">Reference proteome</keyword>
<dbReference type="Ensembl" id="ENSACLT00000070502.1">
    <property type="protein sequence ID" value="ENSACLP00000057110.1"/>
    <property type="gene ID" value="ENSACLG00000019238.2"/>
</dbReference>
<comment type="catalytic activity">
    <reaction evidence="1">
        <text>(9Z,12Z)-octadecadienoate(out) = (9Z,12Z)-octadecadienoate(in)</text>
        <dbReference type="Rhea" id="RHEA:45264"/>
        <dbReference type="ChEBI" id="CHEBI:30245"/>
    </reaction>
    <physiologicalReaction direction="left-to-right" evidence="1">
        <dbReference type="Rhea" id="RHEA:45265"/>
    </physiologicalReaction>
</comment>
<keyword evidence="19" id="KW-0333">Golgi apparatus</keyword>
<reference evidence="33" key="3">
    <citation type="submission" date="2025-08" db="UniProtKB">
        <authorList>
            <consortium name="Ensembl"/>
        </authorList>
    </citation>
    <scope>IDENTIFICATION</scope>
</reference>
<dbReference type="Pfam" id="PF01130">
    <property type="entry name" value="CD36"/>
    <property type="match status" value="2"/>
</dbReference>
<keyword evidence="13" id="KW-1003">Cell membrane</keyword>
<protein>
    <recommendedName>
        <fullName evidence="11">Platelet glycoprotein 4</fullName>
    </recommendedName>
    <alternativeName>
        <fullName evidence="31">Glycoprotein IIIb</fullName>
    </alternativeName>
    <alternativeName>
        <fullName evidence="29">PAS IV</fullName>
    </alternativeName>
    <alternativeName>
        <fullName evidence="30">PAS-4</fullName>
    </alternativeName>
    <alternativeName>
        <fullName evidence="28">Platelet glycoprotein IV</fullName>
    </alternativeName>
</protein>
<comment type="subcellular location">
    <subcellularLocation>
        <location evidence="6">Apical cell membrane</location>
    </subcellularLocation>
    <subcellularLocation>
        <location evidence="9">Cell membrane</location>
        <topology evidence="9">Multi-pass membrane protein</topology>
    </subcellularLocation>
    <subcellularLocation>
        <location evidence="8">Golgi apparatus</location>
    </subcellularLocation>
    <subcellularLocation>
        <location evidence="7">Membrane raft</location>
    </subcellularLocation>
</comment>
<evidence type="ECO:0000256" key="9">
    <source>
        <dbReference type="ARBA" id="ARBA00004651"/>
    </source>
</evidence>
<keyword evidence="17" id="KW-0130">Cell adhesion</keyword>
<proteinExistence type="inferred from homology"/>
<evidence type="ECO:0000256" key="14">
    <source>
        <dbReference type="ARBA" id="ARBA00022499"/>
    </source>
</evidence>
<evidence type="ECO:0000256" key="19">
    <source>
        <dbReference type="ARBA" id="ARBA00023034"/>
    </source>
</evidence>
<dbReference type="GO" id="GO:0042953">
    <property type="term" value="P:lipoprotein transport"/>
    <property type="evidence" value="ECO:0007669"/>
    <property type="project" value="TreeGrafter"/>
</dbReference>
<evidence type="ECO:0000256" key="20">
    <source>
        <dbReference type="ARBA" id="ARBA00023055"/>
    </source>
</evidence>
<evidence type="ECO:0000256" key="2">
    <source>
        <dbReference type="ARBA" id="ARBA00000626"/>
    </source>
</evidence>
<evidence type="ECO:0000256" key="5">
    <source>
        <dbReference type="ARBA" id="ARBA00001892"/>
    </source>
</evidence>
<dbReference type="GO" id="GO:0044539">
    <property type="term" value="P:long-chain fatty acid import into cell"/>
    <property type="evidence" value="ECO:0007669"/>
    <property type="project" value="TreeGrafter"/>
</dbReference>
<evidence type="ECO:0000256" key="16">
    <source>
        <dbReference type="ARBA" id="ARBA00022843"/>
    </source>
</evidence>
<evidence type="ECO:0000313" key="33">
    <source>
        <dbReference type="Ensembl" id="ENSACLP00000057110.1"/>
    </source>
</evidence>
<evidence type="ECO:0000256" key="32">
    <source>
        <dbReference type="SAM" id="Phobius"/>
    </source>
</evidence>
<comment type="catalytic activity">
    <reaction evidence="4">
        <text>tetradecanoate(out) = tetradecanoate(in)</text>
        <dbReference type="Rhea" id="RHEA:45252"/>
        <dbReference type="ChEBI" id="CHEBI:30807"/>
    </reaction>
    <physiologicalReaction direction="left-to-right" evidence="4">
        <dbReference type="Rhea" id="RHEA:45253"/>
    </physiologicalReaction>
</comment>
<keyword evidence="16" id="KW-0832">Ubl conjugation</keyword>
<dbReference type="GO" id="GO:0006898">
    <property type="term" value="P:receptor-mediated endocytosis"/>
    <property type="evidence" value="ECO:0007669"/>
    <property type="project" value="TreeGrafter"/>
</dbReference>
<evidence type="ECO:0000256" key="26">
    <source>
        <dbReference type="ARBA" id="ARBA00023288"/>
    </source>
</evidence>
<dbReference type="GO" id="GO:0030169">
    <property type="term" value="F:low-density lipoprotein particle binding"/>
    <property type="evidence" value="ECO:0007669"/>
    <property type="project" value="TreeGrafter"/>
</dbReference>
<keyword evidence="15 32" id="KW-0812">Transmembrane</keyword>
<dbReference type="GO" id="GO:0007155">
    <property type="term" value="P:cell adhesion"/>
    <property type="evidence" value="ECO:0007669"/>
    <property type="project" value="UniProtKB-KW"/>
</dbReference>
<dbReference type="GO" id="GO:0016324">
    <property type="term" value="C:apical plasma membrane"/>
    <property type="evidence" value="ECO:0007669"/>
    <property type="project" value="UniProtKB-SubCell"/>
</dbReference>
<evidence type="ECO:0000256" key="10">
    <source>
        <dbReference type="ARBA" id="ARBA00010532"/>
    </source>
</evidence>
<dbReference type="PRINTS" id="PR01609">
    <property type="entry name" value="CD36FAMILY"/>
</dbReference>
<comment type="similarity">
    <text evidence="10">Belongs to the CD36 family.</text>
</comment>
<reference evidence="33 34" key="1">
    <citation type="submission" date="2018-05" db="EMBL/GenBank/DDBJ databases">
        <authorList>
            <person name="Datahose"/>
        </authorList>
    </citation>
    <scope>NUCLEOTIDE SEQUENCE</scope>
</reference>
<dbReference type="GO" id="GO:0019915">
    <property type="term" value="P:lipid storage"/>
    <property type="evidence" value="ECO:0007669"/>
    <property type="project" value="TreeGrafter"/>
</dbReference>
<dbReference type="AlphaFoldDB" id="A0AAX7TL40"/>
<dbReference type="PANTHER" id="PTHR11923">
    <property type="entry name" value="SCAVENGER RECEPTOR CLASS B TYPE-1 SR-B1"/>
    <property type="match status" value="1"/>
</dbReference>
<sequence>ITCNSFPCGLLAGSVFGAVIAILGGILIPVGDMIIERTVKKEAVIEPGTTAYDNWAASEIAIYRQFWFFDVKNPQQVVQEGAFPEVQEKGPYTYKTRYLPKANVTFNPNNTASFVLPLGAIFEPSMSVGPEEDTVTSLNLAVAGAYSLLPPASHILLDMVINSTNSSLFQHRTVKELLWGYHDPILKDTIGLFSPYNGTTDGPYNVFTGKDDISKLLCGAKDEPELTSYLFVFRSVSASYEKTMNLKGIEVYRYSLLPSTLASPVDNPDNKCFCRNYETTKNCTLAGALDISSCSDGRPIFISLPHFLQGSEYLREVVLGLHPDEEHHKTFLDVEPITGFTLNFAKRIQVNMMYGPAKDITVLNKVKDHTLLPLAWMNETATLDDKTADMFKRELLSRIDMLEIVQQVLLIAGVIIFCVCLIAFFCVRRKSKANLG</sequence>
<evidence type="ECO:0000256" key="18">
    <source>
        <dbReference type="ARBA" id="ARBA00022989"/>
    </source>
</evidence>
<dbReference type="GeneTree" id="ENSGT00940000153372"/>
<keyword evidence="23" id="KW-1015">Disulfide bond</keyword>
<gene>
    <name evidence="33" type="primary">CD36</name>
</gene>
<evidence type="ECO:0000256" key="28">
    <source>
        <dbReference type="ARBA" id="ARBA00029966"/>
    </source>
</evidence>
<dbReference type="GO" id="GO:0005794">
    <property type="term" value="C:Golgi apparatus"/>
    <property type="evidence" value="ECO:0007669"/>
    <property type="project" value="UniProtKB-SubCell"/>
</dbReference>
<evidence type="ECO:0000256" key="23">
    <source>
        <dbReference type="ARBA" id="ARBA00023157"/>
    </source>
</evidence>
<keyword evidence="25" id="KW-0325">Glycoprotein</keyword>